<keyword evidence="4" id="KW-0282">Flagellum</keyword>
<evidence type="ECO:0000256" key="3">
    <source>
        <dbReference type="ARBA" id="ARBA00022795"/>
    </source>
</evidence>
<keyword evidence="5" id="KW-1185">Reference proteome</keyword>
<dbReference type="InterPro" id="IPR036679">
    <property type="entry name" value="FlgN-like_sf"/>
</dbReference>
<organism evidence="4 5">
    <name type="scientific">Bordetella genomosp. 2</name>
    <dbReference type="NCBI Taxonomy" id="1983456"/>
    <lineage>
        <taxon>Bacteria</taxon>
        <taxon>Pseudomonadati</taxon>
        <taxon>Pseudomonadota</taxon>
        <taxon>Betaproteobacteria</taxon>
        <taxon>Burkholderiales</taxon>
        <taxon>Alcaligenaceae</taxon>
        <taxon>Bordetella</taxon>
    </lineage>
</organism>
<evidence type="ECO:0000256" key="2">
    <source>
        <dbReference type="ARBA" id="ARBA00007703"/>
    </source>
</evidence>
<gene>
    <name evidence="4" type="ORF">CAL24_10140</name>
</gene>
<keyword evidence="4" id="KW-0969">Cilium</keyword>
<comment type="caution">
    <text evidence="4">The sequence shown here is derived from an EMBL/GenBank/DDBJ whole genome shotgun (WGS) entry which is preliminary data.</text>
</comment>
<dbReference type="EMBL" id="NEVT01000005">
    <property type="protein sequence ID" value="OZI78050.1"/>
    <property type="molecule type" value="Genomic_DNA"/>
</dbReference>
<dbReference type="GO" id="GO:0044780">
    <property type="term" value="P:bacterial-type flagellum assembly"/>
    <property type="evidence" value="ECO:0007669"/>
    <property type="project" value="InterPro"/>
</dbReference>
<comment type="similarity">
    <text evidence="2">Belongs to the FlgN family.</text>
</comment>
<dbReference type="Proteomes" id="UP000215633">
    <property type="component" value="Unassembled WGS sequence"/>
</dbReference>
<evidence type="ECO:0000256" key="1">
    <source>
        <dbReference type="ARBA" id="ARBA00002397"/>
    </source>
</evidence>
<reference evidence="5" key="1">
    <citation type="submission" date="2017-05" db="EMBL/GenBank/DDBJ databases">
        <title>Complete and WGS of Bordetella genogroups.</title>
        <authorList>
            <person name="Spilker T."/>
            <person name="Lipuma J."/>
        </authorList>
    </citation>
    <scope>NUCLEOTIDE SEQUENCE [LARGE SCALE GENOMIC DNA]</scope>
    <source>
        <strain evidence="5">AU8256</strain>
    </source>
</reference>
<evidence type="ECO:0000313" key="5">
    <source>
        <dbReference type="Proteomes" id="UP000215633"/>
    </source>
</evidence>
<dbReference type="Pfam" id="PF05130">
    <property type="entry name" value="FlgN"/>
    <property type="match status" value="1"/>
</dbReference>
<accession>A0A261VWS8</accession>
<dbReference type="RefSeq" id="WP_094806629.1">
    <property type="nucleotide sequence ID" value="NZ_NEVT01000005.1"/>
</dbReference>
<evidence type="ECO:0000313" key="4">
    <source>
        <dbReference type="EMBL" id="OZI78050.1"/>
    </source>
</evidence>
<name>A0A261VWS8_9BORD</name>
<sequence length="158" mass="16583">MTTPADLLACLADEDALIQEFAAALDAEAGALADRAAVGRLPALTQHKEALSRQLVALSERRDALLDQLGLPAGHPGTEQAARRHPELAAPWQALLAHAEIARERNARNHALVEVSLRATQQSLDALRELGGQANAGTYDAQGRGARAGYGGRSIVAA</sequence>
<dbReference type="SUPFAM" id="SSF140566">
    <property type="entry name" value="FlgN-like"/>
    <property type="match status" value="1"/>
</dbReference>
<keyword evidence="4" id="KW-0966">Cell projection</keyword>
<keyword evidence="3" id="KW-1005">Bacterial flagellum biogenesis</keyword>
<comment type="function">
    <text evidence="1">Required for the efficient initiation of filament assembly.</text>
</comment>
<protein>
    <submittedName>
        <fullName evidence="4">Flagellar biosynthesis protein FlgN</fullName>
    </submittedName>
</protein>
<dbReference type="Gene3D" id="1.20.58.300">
    <property type="entry name" value="FlgN-like"/>
    <property type="match status" value="1"/>
</dbReference>
<dbReference type="InterPro" id="IPR007809">
    <property type="entry name" value="FlgN-like"/>
</dbReference>
<proteinExistence type="inferred from homology"/>
<dbReference type="AlphaFoldDB" id="A0A261VWS8"/>